<dbReference type="Proteomes" id="UP001519460">
    <property type="component" value="Unassembled WGS sequence"/>
</dbReference>
<keyword evidence="4" id="KW-1185">Reference proteome</keyword>
<feature type="compositionally biased region" description="Basic and acidic residues" evidence="1">
    <location>
        <begin position="94"/>
        <end position="104"/>
    </location>
</feature>
<dbReference type="EMBL" id="JACVVK020000265">
    <property type="protein sequence ID" value="KAK7481303.1"/>
    <property type="molecule type" value="Genomic_DNA"/>
</dbReference>
<evidence type="ECO:0000256" key="1">
    <source>
        <dbReference type="SAM" id="MobiDB-lite"/>
    </source>
</evidence>
<protein>
    <recommendedName>
        <fullName evidence="2">HTH psq-type domain-containing protein</fullName>
    </recommendedName>
</protein>
<accession>A0ABD0K378</accession>
<proteinExistence type="predicted"/>
<feature type="region of interest" description="Disordered" evidence="1">
    <location>
        <begin position="80"/>
        <end position="104"/>
    </location>
</feature>
<comment type="caution">
    <text evidence="3">The sequence shown here is derived from an EMBL/GenBank/DDBJ whole genome shotgun (WGS) entry which is preliminary data.</text>
</comment>
<dbReference type="AlphaFoldDB" id="A0ABD0K378"/>
<sequence length="104" mass="12048">MQVLFWSLSESDWPQRYTGKHDPRLINEAAMRVRMKQLTLRKAAEIYKIPRSTISDRVTGRVKMTPTTSSSTTIPVSYGERRQFETDCDSLSDDSMRRGETETE</sequence>
<evidence type="ECO:0000313" key="3">
    <source>
        <dbReference type="EMBL" id="KAK7481303.1"/>
    </source>
</evidence>
<organism evidence="3 4">
    <name type="scientific">Batillaria attramentaria</name>
    <dbReference type="NCBI Taxonomy" id="370345"/>
    <lineage>
        <taxon>Eukaryota</taxon>
        <taxon>Metazoa</taxon>
        <taxon>Spiralia</taxon>
        <taxon>Lophotrochozoa</taxon>
        <taxon>Mollusca</taxon>
        <taxon>Gastropoda</taxon>
        <taxon>Caenogastropoda</taxon>
        <taxon>Sorbeoconcha</taxon>
        <taxon>Cerithioidea</taxon>
        <taxon>Batillariidae</taxon>
        <taxon>Batillaria</taxon>
    </lineage>
</organism>
<reference evidence="3 4" key="1">
    <citation type="journal article" date="2023" name="Sci. Data">
        <title>Genome assembly of the Korean intertidal mud-creeper Batillaria attramentaria.</title>
        <authorList>
            <person name="Patra A.K."/>
            <person name="Ho P.T."/>
            <person name="Jun S."/>
            <person name="Lee S.J."/>
            <person name="Kim Y."/>
            <person name="Won Y.J."/>
        </authorList>
    </citation>
    <scope>NUCLEOTIDE SEQUENCE [LARGE SCALE GENOMIC DNA]</scope>
    <source>
        <strain evidence="3">Wonlab-2016</strain>
    </source>
</reference>
<name>A0ABD0K378_9CAEN</name>
<dbReference type="Gene3D" id="1.10.10.60">
    <property type="entry name" value="Homeodomain-like"/>
    <property type="match status" value="1"/>
</dbReference>
<gene>
    <name evidence="3" type="ORF">BaRGS_00027563</name>
</gene>
<dbReference type="InterPro" id="IPR007889">
    <property type="entry name" value="HTH_Psq"/>
</dbReference>
<dbReference type="SUPFAM" id="SSF46689">
    <property type="entry name" value="Homeodomain-like"/>
    <property type="match status" value="1"/>
</dbReference>
<evidence type="ECO:0000259" key="2">
    <source>
        <dbReference type="Pfam" id="PF05225"/>
    </source>
</evidence>
<dbReference type="Pfam" id="PF05225">
    <property type="entry name" value="HTH_psq"/>
    <property type="match status" value="1"/>
</dbReference>
<dbReference type="InterPro" id="IPR009057">
    <property type="entry name" value="Homeodomain-like_sf"/>
</dbReference>
<feature type="domain" description="HTH psq-type" evidence="2">
    <location>
        <begin position="26"/>
        <end position="61"/>
    </location>
</feature>
<evidence type="ECO:0000313" key="4">
    <source>
        <dbReference type="Proteomes" id="UP001519460"/>
    </source>
</evidence>